<dbReference type="EMBL" id="UZAI01016780">
    <property type="protein sequence ID" value="VDP15832.1"/>
    <property type="molecule type" value="Genomic_DNA"/>
</dbReference>
<keyword evidence="2" id="KW-1185">Reference proteome</keyword>
<evidence type="ECO:0000313" key="1">
    <source>
        <dbReference type="EMBL" id="VDP15832.1"/>
    </source>
</evidence>
<gene>
    <name evidence="1" type="ORF">SMRZ_LOCUS14437</name>
</gene>
<protein>
    <submittedName>
        <fullName evidence="1">Uncharacterized protein</fullName>
    </submittedName>
</protein>
<evidence type="ECO:0000313" key="2">
    <source>
        <dbReference type="Proteomes" id="UP000277204"/>
    </source>
</evidence>
<reference evidence="1 2" key="1">
    <citation type="submission" date="2018-11" db="EMBL/GenBank/DDBJ databases">
        <authorList>
            <consortium name="Pathogen Informatics"/>
        </authorList>
    </citation>
    <scope>NUCLEOTIDE SEQUENCE [LARGE SCALE GENOMIC DNA]</scope>
    <source>
        <strain evidence="1 2">Zambia</strain>
    </source>
</reference>
<accession>A0A183MEG2</accession>
<dbReference type="AlphaFoldDB" id="A0A183MEG2"/>
<dbReference type="Proteomes" id="UP000277204">
    <property type="component" value="Unassembled WGS sequence"/>
</dbReference>
<name>A0A183MEG2_9TREM</name>
<proteinExistence type="predicted"/>
<organism evidence="1 2">
    <name type="scientific">Schistosoma margrebowiei</name>
    <dbReference type="NCBI Taxonomy" id="48269"/>
    <lineage>
        <taxon>Eukaryota</taxon>
        <taxon>Metazoa</taxon>
        <taxon>Spiralia</taxon>
        <taxon>Lophotrochozoa</taxon>
        <taxon>Platyhelminthes</taxon>
        <taxon>Trematoda</taxon>
        <taxon>Digenea</taxon>
        <taxon>Strigeidida</taxon>
        <taxon>Schistosomatoidea</taxon>
        <taxon>Schistosomatidae</taxon>
        <taxon>Schistosoma</taxon>
    </lineage>
</organism>
<sequence>MEILGSLNAHPRAHTRHLNPGPIGFARKRSNSEPFSWHPTVLILSFNQSTNLRHSLPLSSKLDLIHYKLFDHTTTNTTNNNNTVNNTNSNNNATTNNNSNTNGSNNNNTNDTTNSNNTTNNTNSNNTTTSTTNNSSNNIPLS</sequence>